<dbReference type="GO" id="GO:0016853">
    <property type="term" value="F:isomerase activity"/>
    <property type="evidence" value="ECO:0007669"/>
    <property type="project" value="TreeGrafter"/>
</dbReference>
<evidence type="ECO:0000313" key="3">
    <source>
        <dbReference type="Proteomes" id="UP000030143"/>
    </source>
</evidence>
<dbReference type="RefSeq" id="XP_016601252.1">
    <property type="nucleotide sequence ID" value="XM_016740600.1"/>
</dbReference>
<dbReference type="HOGENOM" id="CLU_048756_1_0_1"/>
<dbReference type="SUPFAM" id="SSF54506">
    <property type="entry name" value="Diaminopimelate epimerase-like"/>
    <property type="match status" value="1"/>
</dbReference>
<dbReference type="PANTHER" id="PTHR13774">
    <property type="entry name" value="PHENAZINE BIOSYNTHESIS PROTEIN"/>
    <property type="match status" value="1"/>
</dbReference>
<dbReference type="AlphaFoldDB" id="A0A0A2JZG0"/>
<keyword evidence="3" id="KW-1185">Reference proteome</keyword>
<dbReference type="Proteomes" id="UP000030143">
    <property type="component" value="Unassembled WGS sequence"/>
</dbReference>
<reference evidence="2 3" key="1">
    <citation type="journal article" date="2015" name="Mol. Plant Microbe Interact.">
        <title>Genome, transcriptome, and functional analyses of Penicillium expansum provide new insights into secondary metabolism and pathogenicity.</title>
        <authorList>
            <person name="Ballester A.R."/>
            <person name="Marcet-Houben M."/>
            <person name="Levin E."/>
            <person name="Sela N."/>
            <person name="Selma-Lazaro C."/>
            <person name="Carmona L."/>
            <person name="Wisniewski M."/>
            <person name="Droby S."/>
            <person name="Gonzalez-Candelas L."/>
            <person name="Gabaldon T."/>
        </authorList>
    </citation>
    <scope>NUCLEOTIDE SEQUENCE [LARGE SCALE GENOMIC DNA]</scope>
    <source>
        <strain evidence="2 3">MD-8</strain>
    </source>
</reference>
<dbReference type="PANTHER" id="PTHR13774:SF32">
    <property type="entry name" value="ANTISENSE-ENHANCING SEQUENCE 1"/>
    <property type="match status" value="1"/>
</dbReference>
<dbReference type="NCBIfam" id="TIGR00654">
    <property type="entry name" value="PhzF_family"/>
    <property type="match status" value="1"/>
</dbReference>
<evidence type="ECO:0000313" key="2">
    <source>
        <dbReference type="EMBL" id="KGO60186.1"/>
    </source>
</evidence>
<dbReference type="EMBL" id="JQFZ01000080">
    <property type="protein sequence ID" value="KGO60186.1"/>
    <property type="molecule type" value="Genomic_DNA"/>
</dbReference>
<feature type="compositionally biased region" description="Basic and acidic residues" evidence="1">
    <location>
        <begin position="1"/>
        <end position="15"/>
    </location>
</feature>
<name>A0A0A2JZG0_PENEN</name>
<accession>A0A0A2JZG0</accession>
<comment type="caution">
    <text evidence="2">The sequence shown here is derived from an EMBL/GenBank/DDBJ whole genome shotgun (WGS) entry which is preliminary data.</text>
</comment>
<dbReference type="Gene3D" id="3.10.310.10">
    <property type="entry name" value="Diaminopimelate Epimerase, Chain A, domain 1"/>
    <property type="match status" value="2"/>
</dbReference>
<feature type="region of interest" description="Disordered" evidence="1">
    <location>
        <begin position="1"/>
        <end position="23"/>
    </location>
</feature>
<protein>
    <submittedName>
        <fullName evidence="2">Phenazine biosynthesis PhzF protein</fullName>
    </submittedName>
</protein>
<dbReference type="GO" id="GO:0005737">
    <property type="term" value="C:cytoplasm"/>
    <property type="evidence" value="ECO:0007669"/>
    <property type="project" value="TreeGrafter"/>
</dbReference>
<dbReference type="Pfam" id="PF02567">
    <property type="entry name" value="PhzC-PhzF"/>
    <property type="match status" value="1"/>
</dbReference>
<gene>
    <name evidence="2" type="ORF">PEX2_033250</name>
</gene>
<dbReference type="VEuPathDB" id="FungiDB:PEXP_088010"/>
<dbReference type="InterPro" id="IPR003719">
    <property type="entry name" value="Phenazine_PhzF-like"/>
</dbReference>
<dbReference type="GeneID" id="27676019"/>
<organism evidence="2 3">
    <name type="scientific">Penicillium expansum</name>
    <name type="common">Blue mold rot fungus</name>
    <dbReference type="NCBI Taxonomy" id="27334"/>
    <lineage>
        <taxon>Eukaryota</taxon>
        <taxon>Fungi</taxon>
        <taxon>Dikarya</taxon>
        <taxon>Ascomycota</taxon>
        <taxon>Pezizomycotina</taxon>
        <taxon>Eurotiomycetes</taxon>
        <taxon>Eurotiomycetidae</taxon>
        <taxon>Eurotiales</taxon>
        <taxon>Aspergillaceae</taxon>
        <taxon>Penicillium</taxon>
    </lineage>
</organism>
<evidence type="ECO:0000256" key="1">
    <source>
        <dbReference type="SAM" id="MobiDB-lite"/>
    </source>
</evidence>
<proteinExistence type="predicted"/>
<dbReference type="STRING" id="27334.A0A0A2JZG0"/>
<sequence length="349" mass="37994">MTDTESSRDGSRDNAEMSPMKGSGEHVRENFKVVLLDFEQAPYVTLDVFTSQRFKGNPVAIVKLNDVKLAQEQKQQIAKEFNFSETVFLHPATGDGNPQVDIFTPVNEMEFAGHPIIGAGHFLFRQVLANTPNRSGTLTIMTKAGPVPISYDPANEVVSAEAPHNIHIHQQGATANHILPVQASLSAVSDLHGVAEKSPVISVVKGVTYVLVDLTERPDIFANIVPGGSPELDLDAGWSPSFTGIMYHRHLGSRTEGDLVIWDLRVRMIAIGLEDPACGSGGCSLGAYLALSNGQKGRNHWFYIDQGIEMGRDSHIIVDVLLDEDRKKVSTIRLAGHAAFVAEGNIFFD</sequence>